<dbReference type="Pfam" id="PF00293">
    <property type="entry name" value="NUDIX"/>
    <property type="match status" value="1"/>
</dbReference>
<dbReference type="PANTHER" id="PTHR12992">
    <property type="entry name" value="NUDIX HYDROLASE"/>
    <property type="match status" value="1"/>
</dbReference>
<dbReference type="InterPro" id="IPR000086">
    <property type="entry name" value="NUDIX_hydrolase_dom"/>
</dbReference>
<feature type="domain" description="Nudix hydrolase" evidence="7">
    <location>
        <begin position="276"/>
        <end position="415"/>
    </location>
</feature>
<accession>A0AA47M8G2</accession>
<evidence type="ECO:0000256" key="4">
    <source>
        <dbReference type="ARBA" id="ARBA00022801"/>
    </source>
</evidence>
<name>A0AA47M8G2_MERPO</name>
<dbReference type="AlphaFoldDB" id="A0AA47M8G2"/>
<evidence type="ECO:0000256" key="5">
    <source>
        <dbReference type="ARBA" id="ARBA00022842"/>
    </source>
</evidence>
<dbReference type="PANTHER" id="PTHR12992:SF11">
    <property type="entry name" value="MITOCHONDRIAL COENZYME A DIPHOSPHATASE NUDT8"/>
    <property type="match status" value="1"/>
</dbReference>
<dbReference type="GO" id="GO:0046872">
    <property type="term" value="F:metal ion binding"/>
    <property type="evidence" value="ECO:0007669"/>
    <property type="project" value="UniProtKB-KW"/>
</dbReference>
<dbReference type="Gene3D" id="3.90.79.10">
    <property type="entry name" value="Nucleoside Triphosphate Pyrophosphohydrolase"/>
    <property type="match status" value="1"/>
</dbReference>
<comment type="cofactor">
    <cofactor evidence="1">
        <name>Mn(2+)</name>
        <dbReference type="ChEBI" id="CHEBI:29035"/>
    </cofactor>
</comment>
<dbReference type="EMBL" id="JAOPHQ010005432">
    <property type="protein sequence ID" value="KAK0135377.1"/>
    <property type="molecule type" value="Genomic_DNA"/>
</dbReference>
<proteinExistence type="predicted"/>
<evidence type="ECO:0000256" key="1">
    <source>
        <dbReference type="ARBA" id="ARBA00001936"/>
    </source>
</evidence>
<evidence type="ECO:0000256" key="2">
    <source>
        <dbReference type="ARBA" id="ARBA00001946"/>
    </source>
</evidence>
<keyword evidence="5" id="KW-0460">Magnesium</keyword>
<evidence type="ECO:0000256" key="3">
    <source>
        <dbReference type="ARBA" id="ARBA00022723"/>
    </source>
</evidence>
<protein>
    <submittedName>
        <fullName evidence="8">Nucleoside diphosphate-linked moiety X motif 8</fullName>
    </submittedName>
</protein>
<dbReference type="CDD" id="cd03426">
    <property type="entry name" value="NUDIX_CoAse_Nudt7"/>
    <property type="match status" value="1"/>
</dbReference>
<dbReference type="InterPro" id="IPR045121">
    <property type="entry name" value="CoAse"/>
</dbReference>
<evidence type="ECO:0000313" key="9">
    <source>
        <dbReference type="Proteomes" id="UP001174136"/>
    </source>
</evidence>
<sequence length="442" mass="48376">MRELPLLTAGDYCGEDSHVQLVSAVMPMFKGPQTWSCTVRPLLVGVGDPVALPETICRRWCTSTGWRTLASSQKRRGRVKEGGWSFSKETLSSVSAPAQSSSGGGRRLLKAATHQNLITGAALSVRPQLPPPAQPKIRLEPRQCCTLKYLTQTSRGLSTRCDSLNNINLQPQTRLWNISQPPVCISAAHNRRGVFLPQVIGPAAHRPALLTPPSHPALWNQSRAIHPAGTRQATALRDCLSLENEQRCRRSLGRNLKLYEAGRGAAAAQAHGKSQGRWASILVSLCSVQGEPAFLFTLRSSNLKRNKGDVSFAGGKNDPSDKDVVDTALREAREELGVTVATEKVWGILKPLRETTGMMIAPVLANLGPIEDLSFKPNPEEVEEIFTLSLSHVCNPSNRRYTHFRTGDKYGYTLPVFRNGKHRVWGLTAVALDHTLALITTP</sequence>
<dbReference type="Proteomes" id="UP001174136">
    <property type="component" value="Unassembled WGS sequence"/>
</dbReference>
<evidence type="ECO:0000256" key="6">
    <source>
        <dbReference type="ARBA" id="ARBA00023211"/>
    </source>
</evidence>
<dbReference type="InterPro" id="IPR015797">
    <property type="entry name" value="NUDIX_hydrolase-like_dom_sf"/>
</dbReference>
<keyword evidence="9" id="KW-1185">Reference proteome</keyword>
<keyword evidence="3" id="KW-0479">Metal-binding</keyword>
<keyword evidence="6" id="KW-0464">Manganese</keyword>
<reference evidence="8" key="1">
    <citation type="journal article" date="2023" name="Front. Mar. Sci.">
        <title>A new Merluccius polli reference genome to investigate the effects of global change in West African waters.</title>
        <authorList>
            <person name="Mateo J.L."/>
            <person name="Blanco-Fernandez C."/>
            <person name="Garcia-Vazquez E."/>
            <person name="Machado-Schiaffino G."/>
        </authorList>
    </citation>
    <scope>NUCLEOTIDE SEQUENCE</scope>
    <source>
        <strain evidence="8">C29</strain>
        <tissue evidence="8">Fin</tissue>
    </source>
</reference>
<organism evidence="8 9">
    <name type="scientific">Merluccius polli</name>
    <name type="common">Benguela hake</name>
    <name type="synonym">Merluccius cadenati</name>
    <dbReference type="NCBI Taxonomy" id="89951"/>
    <lineage>
        <taxon>Eukaryota</taxon>
        <taxon>Metazoa</taxon>
        <taxon>Chordata</taxon>
        <taxon>Craniata</taxon>
        <taxon>Vertebrata</taxon>
        <taxon>Euteleostomi</taxon>
        <taxon>Actinopterygii</taxon>
        <taxon>Neopterygii</taxon>
        <taxon>Teleostei</taxon>
        <taxon>Neoteleostei</taxon>
        <taxon>Acanthomorphata</taxon>
        <taxon>Zeiogadaria</taxon>
        <taxon>Gadariae</taxon>
        <taxon>Gadiformes</taxon>
        <taxon>Gadoidei</taxon>
        <taxon>Merlucciidae</taxon>
        <taxon>Merluccius</taxon>
    </lineage>
</organism>
<evidence type="ECO:0000259" key="7">
    <source>
        <dbReference type="PROSITE" id="PS51462"/>
    </source>
</evidence>
<dbReference type="GO" id="GO:0010945">
    <property type="term" value="F:coenzyme A diphosphatase activity"/>
    <property type="evidence" value="ECO:0007669"/>
    <property type="project" value="InterPro"/>
</dbReference>
<comment type="caution">
    <text evidence="8">The sequence shown here is derived from an EMBL/GenBank/DDBJ whole genome shotgun (WGS) entry which is preliminary data.</text>
</comment>
<evidence type="ECO:0000313" key="8">
    <source>
        <dbReference type="EMBL" id="KAK0135377.1"/>
    </source>
</evidence>
<gene>
    <name evidence="8" type="primary">NUDT8</name>
    <name evidence="8" type="ORF">N1851_028767</name>
</gene>
<comment type="cofactor">
    <cofactor evidence="2">
        <name>Mg(2+)</name>
        <dbReference type="ChEBI" id="CHEBI:18420"/>
    </cofactor>
</comment>
<keyword evidence="4" id="KW-0378">Hydrolase</keyword>
<dbReference type="SUPFAM" id="SSF55811">
    <property type="entry name" value="Nudix"/>
    <property type="match status" value="1"/>
</dbReference>
<dbReference type="PROSITE" id="PS51462">
    <property type="entry name" value="NUDIX"/>
    <property type="match status" value="1"/>
</dbReference>